<evidence type="ECO:0000259" key="1">
    <source>
        <dbReference type="PROSITE" id="PS51186"/>
    </source>
</evidence>
<dbReference type="InterPro" id="IPR000182">
    <property type="entry name" value="GNAT_dom"/>
</dbReference>
<gene>
    <name evidence="2" type="ORF">J3U88_09520</name>
</gene>
<evidence type="ECO:0000313" key="2">
    <source>
        <dbReference type="EMBL" id="MBO1318698.1"/>
    </source>
</evidence>
<dbReference type="InterPro" id="IPR016181">
    <property type="entry name" value="Acyl_CoA_acyltransferase"/>
</dbReference>
<evidence type="ECO:0000313" key="3">
    <source>
        <dbReference type="Proteomes" id="UP000664417"/>
    </source>
</evidence>
<dbReference type="PROSITE" id="PS51186">
    <property type="entry name" value="GNAT"/>
    <property type="match status" value="1"/>
</dbReference>
<proteinExistence type="predicted"/>
<name>A0A8J7QI70_9BACT</name>
<protein>
    <submittedName>
        <fullName evidence="2">GNAT family N-acetyltransferase</fullName>
    </submittedName>
</protein>
<dbReference type="Gene3D" id="3.40.630.30">
    <property type="match status" value="1"/>
</dbReference>
<feature type="domain" description="N-acetyltransferase" evidence="1">
    <location>
        <begin position="11"/>
        <end position="166"/>
    </location>
</feature>
<dbReference type="RefSeq" id="WP_207858350.1">
    <property type="nucleotide sequence ID" value="NZ_JAFREP010000007.1"/>
</dbReference>
<dbReference type="InterPro" id="IPR051531">
    <property type="entry name" value="N-acetyltransferase"/>
</dbReference>
<dbReference type="Pfam" id="PF13302">
    <property type="entry name" value="Acetyltransf_3"/>
    <property type="match status" value="1"/>
</dbReference>
<dbReference type="EMBL" id="JAFREP010000007">
    <property type="protein sequence ID" value="MBO1318698.1"/>
    <property type="molecule type" value="Genomic_DNA"/>
</dbReference>
<accession>A0A8J7QI70</accession>
<dbReference type="AlphaFoldDB" id="A0A8J7QI70"/>
<comment type="caution">
    <text evidence="2">The sequence shown here is derived from an EMBL/GenBank/DDBJ whole genome shotgun (WGS) entry which is preliminary data.</text>
</comment>
<sequence length="177" mass="20117">MFVPLPTSDRLQFRLFQEADLPFLASMFADERVMQFFIGGTRDLVQTRRWLAKRQDQWNRFGRTLYALEKKEGGLVGYCGFIRWEIDGVAETEIAYGLAREAWGRGYAVEAAVACRDFAFARWTLARLIALIHPENTASSKVARRIGMVLDRRCRVKGVSVDLYAIDCAGRPEGGTE</sequence>
<dbReference type="PANTHER" id="PTHR43792:SF1">
    <property type="entry name" value="N-ACETYLTRANSFERASE DOMAIN-CONTAINING PROTEIN"/>
    <property type="match status" value="1"/>
</dbReference>
<reference evidence="2" key="1">
    <citation type="submission" date="2021-03" db="EMBL/GenBank/DDBJ databases">
        <authorList>
            <person name="Wang G."/>
        </authorList>
    </citation>
    <scope>NUCLEOTIDE SEQUENCE</scope>
    <source>
        <strain evidence="2">KCTC 12899</strain>
    </source>
</reference>
<dbReference type="SUPFAM" id="SSF55729">
    <property type="entry name" value="Acyl-CoA N-acyltransferases (Nat)"/>
    <property type="match status" value="1"/>
</dbReference>
<dbReference type="GO" id="GO:0016747">
    <property type="term" value="F:acyltransferase activity, transferring groups other than amino-acyl groups"/>
    <property type="evidence" value="ECO:0007669"/>
    <property type="project" value="InterPro"/>
</dbReference>
<organism evidence="2 3">
    <name type="scientific">Acanthopleuribacter pedis</name>
    <dbReference type="NCBI Taxonomy" id="442870"/>
    <lineage>
        <taxon>Bacteria</taxon>
        <taxon>Pseudomonadati</taxon>
        <taxon>Acidobacteriota</taxon>
        <taxon>Holophagae</taxon>
        <taxon>Acanthopleuribacterales</taxon>
        <taxon>Acanthopleuribacteraceae</taxon>
        <taxon>Acanthopleuribacter</taxon>
    </lineage>
</organism>
<dbReference type="Proteomes" id="UP000664417">
    <property type="component" value="Unassembled WGS sequence"/>
</dbReference>
<dbReference type="PANTHER" id="PTHR43792">
    <property type="entry name" value="GNAT FAMILY, PUTATIVE (AFU_ORTHOLOGUE AFUA_3G00765)-RELATED-RELATED"/>
    <property type="match status" value="1"/>
</dbReference>
<keyword evidence="3" id="KW-1185">Reference proteome</keyword>